<feature type="transmembrane region" description="Helical" evidence="2">
    <location>
        <begin position="174"/>
        <end position="200"/>
    </location>
</feature>
<evidence type="ECO:0000313" key="3">
    <source>
        <dbReference type="EMBL" id="GAA3398701.1"/>
    </source>
</evidence>
<keyword evidence="2" id="KW-0812">Transmembrane</keyword>
<gene>
    <name evidence="3" type="ORF">GCM10020369_82840</name>
</gene>
<keyword evidence="4" id="KW-1185">Reference proteome</keyword>
<dbReference type="InterPro" id="IPR005240">
    <property type="entry name" value="DUF389"/>
</dbReference>
<evidence type="ECO:0000256" key="1">
    <source>
        <dbReference type="SAM" id="MobiDB-lite"/>
    </source>
</evidence>
<comment type="caution">
    <text evidence="3">The sequence shown here is derived from an EMBL/GenBank/DDBJ whole genome shotgun (WGS) entry which is preliminary data.</text>
</comment>
<dbReference type="EMBL" id="BAAAYN010000094">
    <property type="protein sequence ID" value="GAA3398701.1"/>
    <property type="molecule type" value="Genomic_DNA"/>
</dbReference>
<feature type="transmembrane region" description="Helical" evidence="2">
    <location>
        <begin position="244"/>
        <end position="267"/>
    </location>
</feature>
<keyword evidence="2" id="KW-1133">Transmembrane helix</keyword>
<dbReference type="Pfam" id="PF04087">
    <property type="entry name" value="DUF389"/>
    <property type="match status" value="1"/>
</dbReference>
<keyword evidence="2" id="KW-0472">Membrane</keyword>
<dbReference type="PANTHER" id="PTHR20992:SF9">
    <property type="entry name" value="AT15442P-RELATED"/>
    <property type="match status" value="1"/>
</dbReference>
<accession>A0ABP6TCX7</accession>
<organism evidence="3 4">
    <name type="scientific">Cryptosporangium minutisporangium</name>
    <dbReference type="NCBI Taxonomy" id="113569"/>
    <lineage>
        <taxon>Bacteria</taxon>
        <taxon>Bacillati</taxon>
        <taxon>Actinomycetota</taxon>
        <taxon>Actinomycetes</taxon>
        <taxon>Cryptosporangiales</taxon>
        <taxon>Cryptosporangiaceae</taxon>
        <taxon>Cryptosporangium</taxon>
    </lineage>
</organism>
<reference evidence="4" key="1">
    <citation type="journal article" date="2019" name="Int. J. Syst. Evol. Microbiol.">
        <title>The Global Catalogue of Microorganisms (GCM) 10K type strain sequencing project: providing services to taxonomists for standard genome sequencing and annotation.</title>
        <authorList>
            <consortium name="The Broad Institute Genomics Platform"/>
            <consortium name="The Broad Institute Genome Sequencing Center for Infectious Disease"/>
            <person name="Wu L."/>
            <person name="Ma J."/>
        </authorList>
    </citation>
    <scope>NUCLEOTIDE SEQUENCE [LARGE SCALE GENOMIC DNA]</scope>
    <source>
        <strain evidence="4">JCM 9458</strain>
    </source>
</reference>
<proteinExistence type="predicted"/>
<feature type="transmembrane region" description="Helical" evidence="2">
    <location>
        <begin position="220"/>
        <end position="237"/>
    </location>
</feature>
<feature type="region of interest" description="Disordered" evidence="1">
    <location>
        <begin position="312"/>
        <end position="337"/>
    </location>
</feature>
<feature type="transmembrane region" description="Helical" evidence="2">
    <location>
        <begin position="273"/>
        <end position="297"/>
    </location>
</feature>
<feature type="transmembrane region" description="Helical" evidence="2">
    <location>
        <begin position="141"/>
        <end position="162"/>
    </location>
</feature>
<feature type="transmembrane region" description="Helical" evidence="2">
    <location>
        <begin position="116"/>
        <end position="135"/>
    </location>
</feature>
<protein>
    <submittedName>
        <fullName evidence="3">DUF389 domain-containing protein</fullName>
    </submittedName>
</protein>
<dbReference type="Proteomes" id="UP001501676">
    <property type="component" value="Unassembled WGS sequence"/>
</dbReference>
<evidence type="ECO:0000313" key="4">
    <source>
        <dbReference type="Proteomes" id="UP001501676"/>
    </source>
</evidence>
<evidence type="ECO:0000256" key="2">
    <source>
        <dbReference type="SAM" id="Phobius"/>
    </source>
</evidence>
<dbReference type="RefSeq" id="WP_345733841.1">
    <property type="nucleotide sequence ID" value="NZ_BAAAYN010000094.1"/>
</dbReference>
<dbReference type="PANTHER" id="PTHR20992">
    <property type="entry name" value="AT15442P-RELATED"/>
    <property type="match status" value="1"/>
</dbReference>
<name>A0ABP6TCX7_9ACTN</name>
<sequence length="337" mass="35593">MLHLRLIVPTDRMPPVLDLLEGDASVTHLVVLSGAARDPVGDVVLCDVAREGASAVLSALRGLGIAEDGSIAAETIDILMSEAGDRAEREAPGFSTDAVVWEEIEQRVNDETHLSVTYLVFLTVATILAAIGVLLDQPILIVGAMVVGPDFGPLAALCVGVVQRERQMAVRAATALVVGFPVAMVLTLGAVWLLAAADLVDKSMLLTDRPMTDFIWRPDALSWVVGFLAGIAGIVSLTSAKSGALVGVLISVTTVPAAANVSVAVAFDVFDEAWGSTVQLVVNLAAIVVGGVLTLLVQRLYWGRRKLQSPRTPQAQRVAARARRANRQGRQDRQTDG</sequence>